<accession>A0AAP4R9D0</accession>
<feature type="region of interest" description="Disordered" evidence="1">
    <location>
        <begin position="193"/>
        <end position="213"/>
    </location>
</feature>
<feature type="region of interest" description="Disordered" evidence="1">
    <location>
        <begin position="59"/>
        <end position="90"/>
    </location>
</feature>
<evidence type="ECO:0000256" key="1">
    <source>
        <dbReference type="SAM" id="MobiDB-lite"/>
    </source>
</evidence>
<dbReference type="RefSeq" id="WP_025496802.1">
    <property type="nucleotide sequence ID" value="NZ_JAUJQS010000043.1"/>
</dbReference>
<organism evidence="3 4">
    <name type="scientific">Burkholderia contaminans</name>
    <dbReference type="NCBI Taxonomy" id="488447"/>
    <lineage>
        <taxon>Bacteria</taxon>
        <taxon>Pseudomonadati</taxon>
        <taxon>Pseudomonadota</taxon>
        <taxon>Betaproteobacteria</taxon>
        <taxon>Burkholderiales</taxon>
        <taxon>Burkholderiaceae</taxon>
        <taxon>Burkholderia</taxon>
        <taxon>Burkholderia cepacia complex</taxon>
    </lineage>
</organism>
<proteinExistence type="predicted"/>
<keyword evidence="2" id="KW-0812">Transmembrane</keyword>
<evidence type="ECO:0000256" key="2">
    <source>
        <dbReference type="SAM" id="Phobius"/>
    </source>
</evidence>
<feature type="transmembrane region" description="Helical" evidence="2">
    <location>
        <begin position="26"/>
        <end position="47"/>
    </location>
</feature>
<feature type="compositionally biased region" description="Polar residues" evidence="1">
    <location>
        <begin position="66"/>
        <end position="90"/>
    </location>
</feature>
<reference evidence="3" key="1">
    <citation type="submission" date="2023-07" db="EMBL/GenBank/DDBJ databases">
        <title>A collection of bacterial strains from the Burkholderia cepacia Research Laboratory and Repository.</title>
        <authorList>
            <person name="Lipuma J."/>
            <person name="Spilker T."/>
            <person name="Caverly L."/>
        </authorList>
    </citation>
    <scope>NUCLEOTIDE SEQUENCE</scope>
    <source>
        <strain evidence="3">AU44979</strain>
    </source>
</reference>
<evidence type="ECO:0000313" key="3">
    <source>
        <dbReference type="EMBL" id="MDN7569902.1"/>
    </source>
</evidence>
<evidence type="ECO:0000313" key="4">
    <source>
        <dbReference type="Proteomes" id="UP001172109"/>
    </source>
</evidence>
<name>A0AAP4R9D0_9BURK</name>
<protein>
    <submittedName>
        <fullName evidence="3">Uncharacterized protein</fullName>
    </submittedName>
</protein>
<dbReference type="Proteomes" id="UP001172109">
    <property type="component" value="Unassembled WGS sequence"/>
</dbReference>
<gene>
    <name evidence="3" type="ORF">QZM56_35935</name>
</gene>
<keyword evidence="2" id="KW-0472">Membrane</keyword>
<comment type="caution">
    <text evidence="3">The sequence shown here is derived from an EMBL/GenBank/DDBJ whole genome shotgun (WGS) entry which is preliminary data.</text>
</comment>
<keyword evidence="2" id="KW-1133">Transmembrane helix</keyword>
<sequence length="213" mass="22789">MDFDDEITLPKPIRWKVLGRTIPTNLPLTVFLVIAVLVVSWMTYFGVRADVKLPTGRVPPAAASGPQATAQSQSSSGLPKIGSNSSLPPQGSAQLRRQFYFAYLAACQANAKAGRALFDSDMNSQLVSQKLNTVFNMGISYSRIDDTAFSLTLSGNIPADVLSSAEYAEITQYGQHVTPGLCVDVTSQIHDMADQQGAGPSSERAAPAPRPRS</sequence>
<dbReference type="EMBL" id="JAUJQS010000043">
    <property type="protein sequence ID" value="MDN7569902.1"/>
    <property type="molecule type" value="Genomic_DNA"/>
</dbReference>
<dbReference type="AlphaFoldDB" id="A0AAP4R9D0"/>